<organism evidence="8 9">
    <name type="scientific">Ilumatobacter fluminis</name>
    <dbReference type="NCBI Taxonomy" id="467091"/>
    <lineage>
        <taxon>Bacteria</taxon>
        <taxon>Bacillati</taxon>
        <taxon>Actinomycetota</taxon>
        <taxon>Acidimicrobiia</taxon>
        <taxon>Acidimicrobiales</taxon>
        <taxon>Ilumatobacteraceae</taxon>
        <taxon>Ilumatobacter</taxon>
    </lineage>
</organism>
<evidence type="ECO:0000256" key="5">
    <source>
        <dbReference type="ARBA" id="ARBA00022884"/>
    </source>
</evidence>
<dbReference type="GO" id="GO:0006355">
    <property type="term" value="P:regulation of DNA-templated transcription"/>
    <property type="evidence" value="ECO:0007669"/>
    <property type="project" value="InterPro"/>
</dbReference>
<evidence type="ECO:0000313" key="9">
    <source>
        <dbReference type="Proteomes" id="UP000294558"/>
    </source>
</evidence>
<evidence type="ECO:0000256" key="1">
    <source>
        <dbReference type="ARBA" id="ARBA00007494"/>
    </source>
</evidence>
<feature type="binding site" evidence="6">
    <location>
        <position position="218"/>
    </location>
    <ligand>
        <name>S-adenosyl-L-methionine</name>
        <dbReference type="ChEBI" id="CHEBI:59789"/>
    </ligand>
</feature>
<accession>A0A4R7HZ12</accession>
<dbReference type="RefSeq" id="WP_166657488.1">
    <property type="nucleotide sequence ID" value="NZ_SOAU01000001.1"/>
</dbReference>
<dbReference type="Pfam" id="PF01029">
    <property type="entry name" value="NusB"/>
    <property type="match status" value="1"/>
</dbReference>
<dbReference type="InterPro" id="IPR035926">
    <property type="entry name" value="NusB-like_sf"/>
</dbReference>
<evidence type="ECO:0000256" key="4">
    <source>
        <dbReference type="ARBA" id="ARBA00022691"/>
    </source>
</evidence>
<keyword evidence="9" id="KW-1185">Reference proteome</keyword>
<dbReference type="GO" id="GO:0003723">
    <property type="term" value="F:RNA binding"/>
    <property type="evidence" value="ECO:0007669"/>
    <property type="project" value="UniProtKB-UniRule"/>
</dbReference>
<evidence type="ECO:0000256" key="2">
    <source>
        <dbReference type="ARBA" id="ARBA00022603"/>
    </source>
</evidence>
<comment type="similarity">
    <text evidence="1 6">Belongs to the class I-like SAM-binding methyltransferase superfamily. RsmB/NOP family.</text>
</comment>
<dbReference type="PRINTS" id="PR02008">
    <property type="entry name" value="RCMTFAMILY"/>
</dbReference>
<dbReference type="SUPFAM" id="SSF48013">
    <property type="entry name" value="NusB-like"/>
    <property type="match status" value="1"/>
</dbReference>
<evidence type="ECO:0000259" key="7">
    <source>
        <dbReference type="PROSITE" id="PS51686"/>
    </source>
</evidence>
<dbReference type="InterPro" id="IPR001678">
    <property type="entry name" value="MeTrfase_RsmB-F_NOP2_dom"/>
</dbReference>
<dbReference type="InterPro" id="IPR018314">
    <property type="entry name" value="RsmB/NOL1/NOP2-like_CS"/>
</dbReference>
<dbReference type="PANTHER" id="PTHR22807:SF53">
    <property type="entry name" value="RIBOSOMAL RNA SMALL SUBUNIT METHYLTRANSFERASE B-RELATED"/>
    <property type="match status" value="1"/>
</dbReference>
<dbReference type="AlphaFoldDB" id="A0A4R7HZ12"/>
<dbReference type="Pfam" id="PF01189">
    <property type="entry name" value="Methyltr_RsmB-F"/>
    <property type="match status" value="1"/>
</dbReference>
<protein>
    <submittedName>
        <fullName evidence="8">16S rRNA (Cytosine967-C5)-methyltransferase</fullName>
    </submittedName>
</protein>
<dbReference type="CDD" id="cd02440">
    <property type="entry name" value="AdoMet_MTases"/>
    <property type="match status" value="1"/>
</dbReference>
<feature type="domain" description="SAM-dependent MTase RsmB/NOP-type" evidence="7">
    <location>
        <begin position="172"/>
        <end position="369"/>
    </location>
</feature>
<feature type="active site" description="Nucleophile" evidence="6">
    <location>
        <position position="314"/>
    </location>
</feature>
<sequence>MSAPSARRVAFDALRRIDGDGAYANIVLGAMLDRSELHEQDRRFATDLVYGTTRMRRACDALVDRFITSPPDDATRTLLRLGAYQLVFGDVAPHAAVSETVGLAPRRTRGFVNAVLRKVSSTDMVWPSEAARLSYPDWIVDRLTDELGRDDALASLIRMNEPATVSVRDDGYVQDPSSQWVAAAVEVAPGERVLDTCAAPGGKATALAGAGAVVTAADVRANRVSLVAANAERLGLDIDCVVEDATQPSFAPASFDAVLIDAPCSGLGALRRRPDARWRLQPSDVDDLVELQHRILAASARLVRPGGRLVYSVCTLTAAESIDHATPDGFEVDDRPPPVGSWRPFGHGWRVLPHDADTDGMVLVRYRRPA</sequence>
<dbReference type="EMBL" id="SOAU01000001">
    <property type="protein sequence ID" value="TDT16345.1"/>
    <property type="molecule type" value="Genomic_DNA"/>
</dbReference>
<dbReference type="Gene3D" id="3.40.50.150">
    <property type="entry name" value="Vaccinia Virus protein VP39"/>
    <property type="match status" value="1"/>
</dbReference>
<gene>
    <name evidence="8" type="ORF">BDK89_1929</name>
</gene>
<dbReference type="InterPro" id="IPR023267">
    <property type="entry name" value="RCMT"/>
</dbReference>
<dbReference type="PANTHER" id="PTHR22807">
    <property type="entry name" value="NOP2 YEAST -RELATED NOL1/NOP2/FMU SUN DOMAIN-CONTAINING"/>
    <property type="match status" value="1"/>
</dbReference>
<dbReference type="SUPFAM" id="SSF53335">
    <property type="entry name" value="S-adenosyl-L-methionine-dependent methyltransferases"/>
    <property type="match status" value="1"/>
</dbReference>
<feature type="binding site" evidence="6">
    <location>
        <position position="244"/>
    </location>
    <ligand>
        <name>S-adenosyl-L-methionine</name>
        <dbReference type="ChEBI" id="CHEBI:59789"/>
    </ligand>
</feature>
<dbReference type="PROSITE" id="PS01153">
    <property type="entry name" value="NOL1_NOP2_SUN"/>
    <property type="match status" value="1"/>
</dbReference>
<feature type="binding site" evidence="6">
    <location>
        <position position="261"/>
    </location>
    <ligand>
        <name>S-adenosyl-L-methionine</name>
        <dbReference type="ChEBI" id="CHEBI:59789"/>
    </ligand>
</feature>
<feature type="binding site" evidence="6">
    <location>
        <begin position="197"/>
        <end position="203"/>
    </location>
    <ligand>
        <name>S-adenosyl-L-methionine</name>
        <dbReference type="ChEBI" id="CHEBI:59789"/>
    </ligand>
</feature>
<keyword evidence="3 6" id="KW-0808">Transferase</keyword>
<evidence type="ECO:0000256" key="6">
    <source>
        <dbReference type="PROSITE-ProRule" id="PRU01023"/>
    </source>
</evidence>
<evidence type="ECO:0000313" key="8">
    <source>
        <dbReference type="EMBL" id="TDT16345.1"/>
    </source>
</evidence>
<evidence type="ECO:0000256" key="3">
    <source>
        <dbReference type="ARBA" id="ARBA00022679"/>
    </source>
</evidence>
<dbReference type="Gene3D" id="1.10.940.10">
    <property type="entry name" value="NusB-like"/>
    <property type="match status" value="1"/>
</dbReference>
<name>A0A4R7HZ12_9ACTN</name>
<dbReference type="Proteomes" id="UP000294558">
    <property type="component" value="Unassembled WGS sequence"/>
</dbReference>
<dbReference type="GO" id="GO:0008173">
    <property type="term" value="F:RNA methyltransferase activity"/>
    <property type="evidence" value="ECO:0007669"/>
    <property type="project" value="InterPro"/>
</dbReference>
<reference evidence="8 9" key="1">
    <citation type="submission" date="2019-03" db="EMBL/GenBank/DDBJ databases">
        <title>Sequencing the genomes of 1000 actinobacteria strains.</title>
        <authorList>
            <person name="Klenk H.-P."/>
        </authorList>
    </citation>
    <scope>NUCLEOTIDE SEQUENCE [LARGE SCALE GENOMIC DNA]</scope>
    <source>
        <strain evidence="8 9">DSM 18936</strain>
    </source>
</reference>
<dbReference type="InterPro" id="IPR029063">
    <property type="entry name" value="SAM-dependent_MTases_sf"/>
</dbReference>
<keyword evidence="2 6" id="KW-0489">Methyltransferase</keyword>
<dbReference type="GO" id="GO:0001510">
    <property type="term" value="P:RNA methylation"/>
    <property type="evidence" value="ECO:0007669"/>
    <property type="project" value="InterPro"/>
</dbReference>
<dbReference type="PROSITE" id="PS51686">
    <property type="entry name" value="SAM_MT_RSMB_NOP"/>
    <property type="match status" value="1"/>
</dbReference>
<dbReference type="InterPro" id="IPR006027">
    <property type="entry name" value="NusB_RsmB_TIM44"/>
</dbReference>
<proteinExistence type="inferred from homology"/>
<dbReference type="InterPro" id="IPR049560">
    <property type="entry name" value="MeTrfase_RsmB-F_NOP2_cat"/>
</dbReference>
<comment type="caution">
    <text evidence="8">The sequence shown here is derived from an EMBL/GenBank/DDBJ whole genome shotgun (WGS) entry which is preliminary data.</text>
</comment>
<keyword evidence="4 6" id="KW-0949">S-adenosyl-L-methionine</keyword>
<keyword evidence="5 6" id="KW-0694">RNA-binding</keyword>